<protein>
    <submittedName>
        <fullName evidence="2">Uncharacterized protein</fullName>
    </submittedName>
</protein>
<keyword evidence="1" id="KW-0472">Membrane</keyword>
<dbReference type="Proteomes" id="UP000780801">
    <property type="component" value="Unassembled WGS sequence"/>
</dbReference>
<proteinExistence type="predicted"/>
<name>A0A9P6G0P0_9FUNG</name>
<accession>A0A9P6G0P0</accession>
<keyword evidence="1" id="KW-1133">Transmembrane helix</keyword>
<reference evidence="2" key="1">
    <citation type="journal article" date="2020" name="Fungal Divers.">
        <title>Resolving the Mortierellaceae phylogeny through synthesis of multi-gene phylogenetics and phylogenomics.</title>
        <authorList>
            <person name="Vandepol N."/>
            <person name="Liber J."/>
            <person name="Desiro A."/>
            <person name="Na H."/>
            <person name="Kennedy M."/>
            <person name="Barry K."/>
            <person name="Grigoriev I.V."/>
            <person name="Miller A.N."/>
            <person name="O'Donnell K."/>
            <person name="Stajich J.E."/>
            <person name="Bonito G."/>
        </authorList>
    </citation>
    <scope>NUCLEOTIDE SEQUENCE</scope>
    <source>
        <strain evidence="2">KOD1015</strain>
    </source>
</reference>
<evidence type="ECO:0000256" key="1">
    <source>
        <dbReference type="SAM" id="Phobius"/>
    </source>
</evidence>
<comment type="caution">
    <text evidence="2">The sequence shown here is derived from an EMBL/GenBank/DDBJ whole genome shotgun (WGS) entry which is preliminary data.</text>
</comment>
<organism evidence="2 3">
    <name type="scientific">Lunasporangiospora selenospora</name>
    <dbReference type="NCBI Taxonomy" id="979761"/>
    <lineage>
        <taxon>Eukaryota</taxon>
        <taxon>Fungi</taxon>
        <taxon>Fungi incertae sedis</taxon>
        <taxon>Mucoromycota</taxon>
        <taxon>Mortierellomycotina</taxon>
        <taxon>Mortierellomycetes</taxon>
        <taxon>Mortierellales</taxon>
        <taxon>Mortierellaceae</taxon>
        <taxon>Lunasporangiospora</taxon>
    </lineage>
</organism>
<evidence type="ECO:0000313" key="2">
    <source>
        <dbReference type="EMBL" id="KAF9585318.1"/>
    </source>
</evidence>
<keyword evidence="1" id="KW-0812">Transmembrane</keyword>
<gene>
    <name evidence="2" type="ORF">BGW38_002931</name>
</gene>
<feature type="transmembrane region" description="Helical" evidence="1">
    <location>
        <begin position="99"/>
        <end position="125"/>
    </location>
</feature>
<feature type="transmembrane region" description="Helical" evidence="1">
    <location>
        <begin position="152"/>
        <end position="172"/>
    </location>
</feature>
<sequence>MKPSGYPFQHITNQCGLALSITDQSILLCFLRLILGDSVPTGQESVCLILSDPAHLKFSNSPCVFTTFVGVMIMLGGAALFGMDYITWKRSERFKGKRASVAALLITPTMTFFSFSTAIVVGLGLKKFCNGYYVNGALEVDRCYEQITQLKYLQSGLAVTTLAGFLFMFYGASEYVQYRKRHVHGDKW</sequence>
<feature type="transmembrane region" description="Helical" evidence="1">
    <location>
        <begin position="64"/>
        <end position="87"/>
    </location>
</feature>
<dbReference type="EMBL" id="JAABOA010000207">
    <property type="protein sequence ID" value="KAF9585318.1"/>
    <property type="molecule type" value="Genomic_DNA"/>
</dbReference>
<dbReference type="AlphaFoldDB" id="A0A9P6G0P0"/>
<dbReference type="OrthoDB" id="2346699at2759"/>
<evidence type="ECO:0000313" key="3">
    <source>
        <dbReference type="Proteomes" id="UP000780801"/>
    </source>
</evidence>
<keyword evidence="3" id="KW-1185">Reference proteome</keyword>